<protein>
    <submittedName>
        <fullName evidence="6">Stealth family protein</fullName>
    </submittedName>
</protein>
<dbReference type="Proteomes" id="UP001210770">
    <property type="component" value="Chromosome"/>
</dbReference>
<keyword evidence="3" id="KW-0270">Exopolysaccharide synthesis</keyword>
<comment type="similarity">
    <text evidence="1">Belongs to the stealth family.</text>
</comment>
<dbReference type="PANTHER" id="PTHR24045">
    <property type="match status" value="1"/>
</dbReference>
<dbReference type="AlphaFoldDB" id="A0AAX3LPS0"/>
<proteinExistence type="inferred from homology"/>
<evidence type="ECO:0000259" key="5">
    <source>
        <dbReference type="Pfam" id="PF17101"/>
    </source>
</evidence>
<gene>
    <name evidence="6" type="ORF">PL336_01885</name>
</gene>
<dbReference type="GO" id="GO:0000271">
    <property type="term" value="P:polysaccharide biosynthetic process"/>
    <property type="evidence" value="ECO:0007669"/>
    <property type="project" value="UniProtKB-KW"/>
</dbReference>
<feature type="domain" description="Stealth protein CR2 conserved region 2" evidence="4">
    <location>
        <begin position="46"/>
        <end position="160"/>
    </location>
</feature>
<dbReference type="InterPro" id="IPR021520">
    <property type="entry name" value="Stealth_CR2"/>
</dbReference>
<keyword evidence="2" id="KW-0808">Transferase</keyword>
<evidence type="ECO:0000256" key="2">
    <source>
        <dbReference type="ARBA" id="ARBA00022679"/>
    </source>
</evidence>
<dbReference type="PANTHER" id="PTHR24045:SF0">
    <property type="entry name" value="N-ACETYLGLUCOSAMINE-1-PHOSPHOTRANSFERASE SUBUNITS ALPHA_BETA"/>
    <property type="match status" value="1"/>
</dbReference>
<evidence type="ECO:0000259" key="4">
    <source>
        <dbReference type="Pfam" id="PF11380"/>
    </source>
</evidence>
<dbReference type="Pfam" id="PF11380">
    <property type="entry name" value="Stealth_CR2"/>
    <property type="match status" value="1"/>
</dbReference>
<evidence type="ECO:0000256" key="1">
    <source>
        <dbReference type="ARBA" id="ARBA00007583"/>
    </source>
</evidence>
<accession>A0AAX3LPS0</accession>
<dbReference type="InterPro" id="IPR047141">
    <property type="entry name" value="Stealth"/>
</dbReference>
<dbReference type="GO" id="GO:0016772">
    <property type="term" value="F:transferase activity, transferring phosphorus-containing groups"/>
    <property type="evidence" value="ECO:0007669"/>
    <property type="project" value="InterPro"/>
</dbReference>
<organism evidence="6 7">
    <name type="scientific">Sulfitobacter faviae</name>
    <dbReference type="NCBI Taxonomy" id="1775881"/>
    <lineage>
        <taxon>Bacteria</taxon>
        <taxon>Pseudomonadati</taxon>
        <taxon>Pseudomonadota</taxon>
        <taxon>Alphaproteobacteria</taxon>
        <taxon>Rhodobacterales</taxon>
        <taxon>Roseobacteraceae</taxon>
        <taxon>Sulfitobacter</taxon>
    </lineage>
</organism>
<sequence>MTEKTLSPIDAVIAWVDGNDPAHAEKRRRYAAEDGVRHKTSQAATRFDSQGEIYVCVASILKFLPFIRTIWIVTDGQRPPFIDNFATSGHCSADKIRIVDHRDILGDHPEALPTFNSLTIEAALWRIPGLADRHIYFNDDMFVKSSLPPSYFFDEDGHPKVRGRILSMRSTGGIDWLKHDLLRKLRPNHWGRASFRTAQENGALAVRNQRTFIHQEHWPHPMRTTTLARYYEENPEEFAKQVRPRFRVREQHWPISLHNHLTTVTAYEPPRVAYAKPGRHVDTMLSQLLAEGYDFGCMQSLDEIDPDKTARLFSGLVDIYQPYLDMRMLGAGA</sequence>
<name>A0AAX3LPS0_9RHOB</name>
<feature type="domain" description="Stealth protein CR1 conserved region 1" evidence="5">
    <location>
        <begin position="8"/>
        <end position="32"/>
    </location>
</feature>
<dbReference type="InterPro" id="IPR031358">
    <property type="entry name" value="Stealth_CR1"/>
</dbReference>
<reference evidence="6" key="1">
    <citation type="submission" date="2023-01" db="EMBL/GenBank/DDBJ databases">
        <title>Comparative genomic analysis of cold water coral derived Sulfitobacter faviae: insights into their metabolism and habitat adaptation.</title>
        <authorList>
            <person name="Guo Y."/>
            <person name="Lin S."/>
            <person name="Huang Z."/>
            <person name="Tang K."/>
            <person name="Wang X."/>
        </authorList>
    </citation>
    <scope>NUCLEOTIDE SEQUENCE</scope>
    <source>
        <strain evidence="6">SCSIO W_1865</strain>
    </source>
</reference>
<evidence type="ECO:0000256" key="3">
    <source>
        <dbReference type="ARBA" id="ARBA00023169"/>
    </source>
</evidence>
<evidence type="ECO:0000313" key="7">
    <source>
        <dbReference type="Proteomes" id="UP001210770"/>
    </source>
</evidence>
<dbReference type="EMBL" id="CP116423">
    <property type="protein sequence ID" value="WCE70626.1"/>
    <property type="molecule type" value="Genomic_DNA"/>
</dbReference>
<evidence type="ECO:0000313" key="6">
    <source>
        <dbReference type="EMBL" id="WCE70626.1"/>
    </source>
</evidence>
<dbReference type="RefSeq" id="WP_271688856.1">
    <property type="nucleotide sequence ID" value="NZ_CP116423.1"/>
</dbReference>
<dbReference type="Pfam" id="PF17101">
    <property type="entry name" value="Stealth_CR1"/>
    <property type="match status" value="1"/>
</dbReference>